<evidence type="ECO:0000256" key="4">
    <source>
        <dbReference type="PROSITE-ProRule" id="PRU00335"/>
    </source>
</evidence>
<feature type="domain" description="HTH tetR-type" evidence="5">
    <location>
        <begin position="18"/>
        <end position="78"/>
    </location>
</feature>
<organism evidence="6 7">
    <name type="scientific">Streptomyces bathyalis</name>
    <dbReference type="NCBI Taxonomy" id="2710756"/>
    <lineage>
        <taxon>Bacteria</taxon>
        <taxon>Bacillati</taxon>
        <taxon>Actinomycetota</taxon>
        <taxon>Actinomycetes</taxon>
        <taxon>Kitasatosporales</taxon>
        <taxon>Streptomycetaceae</taxon>
        <taxon>Streptomyces</taxon>
    </lineage>
</organism>
<dbReference type="PRINTS" id="PR00455">
    <property type="entry name" value="HTHTETR"/>
</dbReference>
<keyword evidence="2 4" id="KW-0238">DNA-binding</keyword>
<evidence type="ECO:0000313" key="7">
    <source>
        <dbReference type="Proteomes" id="UP000595046"/>
    </source>
</evidence>
<dbReference type="GO" id="GO:0000976">
    <property type="term" value="F:transcription cis-regulatory region binding"/>
    <property type="evidence" value="ECO:0007669"/>
    <property type="project" value="TreeGrafter"/>
</dbReference>
<dbReference type="PROSITE" id="PS50977">
    <property type="entry name" value="HTH_TETR_2"/>
    <property type="match status" value="1"/>
</dbReference>
<name>A0A7T1WVG3_9ACTN</name>
<protein>
    <submittedName>
        <fullName evidence="6">TetR/AcrR family transcriptional regulator</fullName>
    </submittedName>
</protein>
<dbReference type="SUPFAM" id="SSF48498">
    <property type="entry name" value="Tetracyclin repressor-like, C-terminal domain"/>
    <property type="match status" value="1"/>
</dbReference>
<dbReference type="InterPro" id="IPR011075">
    <property type="entry name" value="TetR_C"/>
</dbReference>
<keyword evidence="3" id="KW-0804">Transcription</keyword>
<evidence type="ECO:0000256" key="2">
    <source>
        <dbReference type="ARBA" id="ARBA00023125"/>
    </source>
</evidence>
<dbReference type="RefSeq" id="WP_197352730.1">
    <property type="nucleotide sequence ID" value="NZ_CP048882.1"/>
</dbReference>
<dbReference type="InterPro" id="IPR009057">
    <property type="entry name" value="Homeodomain-like_sf"/>
</dbReference>
<proteinExistence type="predicted"/>
<keyword evidence="1" id="KW-0805">Transcription regulation</keyword>
<gene>
    <name evidence="6" type="ORF">G4Z16_23915</name>
</gene>
<dbReference type="KEGG" id="sbat:G4Z16_23915"/>
<dbReference type="Pfam" id="PF16859">
    <property type="entry name" value="TetR_C_11"/>
    <property type="match status" value="1"/>
</dbReference>
<evidence type="ECO:0000259" key="5">
    <source>
        <dbReference type="PROSITE" id="PS50977"/>
    </source>
</evidence>
<evidence type="ECO:0000256" key="1">
    <source>
        <dbReference type="ARBA" id="ARBA00023015"/>
    </source>
</evidence>
<dbReference type="Proteomes" id="UP000595046">
    <property type="component" value="Chromosome"/>
</dbReference>
<dbReference type="Gene3D" id="1.10.10.60">
    <property type="entry name" value="Homeodomain-like"/>
    <property type="match status" value="1"/>
</dbReference>
<feature type="DNA-binding region" description="H-T-H motif" evidence="4">
    <location>
        <begin position="41"/>
        <end position="60"/>
    </location>
</feature>
<dbReference type="EMBL" id="CP048882">
    <property type="protein sequence ID" value="QPP08950.1"/>
    <property type="molecule type" value="Genomic_DNA"/>
</dbReference>
<keyword evidence="7" id="KW-1185">Reference proteome</keyword>
<dbReference type="Pfam" id="PF00440">
    <property type="entry name" value="TetR_N"/>
    <property type="match status" value="1"/>
</dbReference>
<evidence type="ECO:0000256" key="3">
    <source>
        <dbReference type="ARBA" id="ARBA00023163"/>
    </source>
</evidence>
<dbReference type="AlphaFoldDB" id="A0A7T1WVG3"/>
<accession>A0A7T1WVG3</accession>
<dbReference type="InterPro" id="IPR050109">
    <property type="entry name" value="HTH-type_TetR-like_transc_reg"/>
</dbReference>
<dbReference type="Gene3D" id="1.10.357.10">
    <property type="entry name" value="Tetracycline Repressor, domain 2"/>
    <property type="match status" value="1"/>
</dbReference>
<dbReference type="GO" id="GO:0003700">
    <property type="term" value="F:DNA-binding transcription factor activity"/>
    <property type="evidence" value="ECO:0007669"/>
    <property type="project" value="TreeGrafter"/>
</dbReference>
<dbReference type="SUPFAM" id="SSF46689">
    <property type="entry name" value="Homeodomain-like"/>
    <property type="match status" value="1"/>
</dbReference>
<evidence type="ECO:0000313" key="6">
    <source>
        <dbReference type="EMBL" id="QPP08950.1"/>
    </source>
</evidence>
<sequence>MSTSNGSGQPARTRRRGKALEEAIFAAALEELAEEGFEGATMEGIAERAHTGKSSIYRRWQTKQELVLDALRQGLPRLGDPLPDTGSLRGDLLYLLTRMAGVLDAPPGRALRGMIVDGRHPALVSAIDERLIQPRIQLIVDVLRRAADRGEISAAAPVLLAGTAGPAMVVQEQLLRGRPLSEARIAEVIDHVVFPALGILPPGLGDAPRRYRAQ</sequence>
<dbReference type="PANTHER" id="PTHR30055:SF225">
    <property type="entry name" value="TRANSCRIPTIONAL REGULATORY PROTEIN-RELATED"/>
    <property type="match status" value="1"/>
</dbReference>
<reference evidence="7" key="1">
    <citation type="submission" date="2020-02" db="EMBL/GenBank/DDBJ databases">
        <title>Streptomyces sp. ASO4wet.</title>
        <authorList>
            <person name="Risdian C."/>
            <person name="Landwehr W."/>
            <person name="Schupp P."/>
            <person name="Wink J."/>
        </authorList>
    </citation>
    <scope>NUCLEOTIDE SEQUENCE [LARGE SCALE GENOMIC DNA]</scope>
    <source>
        <strain evidence="7">ASO4wet</strain>
    </source>
</reference>
<dbReference type="InterPro" id="IPR001647">
    <property type="entry name" value="HTH_TetR"/>
</dbReference>
<dbReference type="InterPro" id="IPR036271">
    <property type="entry name" value="Tet_transcr_reg_TetR-rel_C_sf"/>
</dbReference>
<dbReference type="PANTHER" id="PTHR30055">
    <property type="entry name" value="HTH-TYPE TRANSCRIPTIONAL REGULATOR RUTR"/>
    <property type="match status" value="1"/>
</dbReference>